<keyword evidence="2" id="KW-0646">Protease inhibitor</keyword>
<dbReference type="EMBL" id="CM029045">
    <property type="protein sequence ID" value="KAG2597490.1"/>
    <property type="molecule type" value="Genomic_DNA"/>
</dbReference>
<evidence type="ECO:0000256" key="4">
    <source>
        <dbReference type="ARBA" id="ARBA00049586"/>
    </source>
</evidence>
<feature type="region of interest" description="Disordered" evidence="5">
    <location>
        <begin position="138"/>
        <end position="167"/>
    </location>
</feature>
<organism evidence="7 8">
    <name type="scientific">Panicum virgatum</name>
    <name type="common">Blackwell switchgrass</name>
    <dbReference type="NCBI Taxonomy" id="38727"/>
    <lineage>
        <taxon>Eukaryota</taxon>
        <taxon>Viridiplantae</taxon>
        <taxon>Streptophyta</taxon>
        <taxon>Embryophyta</taxon>
        <taxon>Tracheophyta</taxon>
        <taxon>Spermatophyta</taxon>
        <taxon>Magnoliopsida</taxon>
        <taxon>Liliopsida</taxon>
        <taxon>Poales</taxon>
        <taxon>Poaceae</taxon>
        <taxon>PACMAD clade</taxon>
        <taxon>Panicoideae</taxon>
        <taxon>Panicodae</taxon>
        <taxon>Paniceae</taxon>
        <taxon>Panicinae</taxon>
        <taxon>Panicum</taxon>
        <taxon>Panicum sect. Hiantes</taxon>
    </lineage>
</organism>
<comment type="caution">
    <text evidence="7">The sequence shown here is derived from an EMBL/GenBank/DDBJ whole genome shotgun (WGS) entry which is preliminary data.</text>
</comment>
<dbReference type="GO" id="GO:0004867">
    <property type="term" value="F:serine-type endopeptidase inhibitor activity"/>
    <property type="evidence" value="ECO:0007669"/>
    <property type="project" value="UniProtKB-KW"/>
</dbReference>
<dbReference type="Gene3D" id="3.30.497.10">
    <property type="entry name" value="Antithrombin, subunit I, domain 2"/>
    <property type="match status" value="1"/>
</dbReference>
<dbReference type="SUPFAM" id="SSF56574">
    <property type="entry name" value="Serpins"/>
    <property type="match status" value="1"/>
</dbReference>
<evidence type="ECO:0000313" key="7">
    <source>
        <dbReference type="EMBL" id="KAG2597490.1"/>
    </source>
</evidence>
<name>A0A8T0SGI3_PANVG</name>
<evidence type="ECO:0000313" key="8">
    <source>
        <dbReference type="Proteomes" id="UP000823388"/>
    </source>
</evidence>
<keyword evidence="3" id="KW-0722">Serine protease inhibitor</keyword>
<comment type="similarity">
    <text evidence="1">Belongs to the serpin family.</text>
</comment>
<evidence type="ECO:0000256" key="1">
    <source>
        <dbReference type="ARBA" id="ARBA00009500"/>
    </source>
</evidence>
<dbReference type="PANTHER" id="PTHR11461">
    <property type="entry name" value="SERINE PROTEASE INHIBITOR, SERPIN"/>
    <property type="match status" value="1"/>
</dbReference>
<evidence type="ECO:0000256" key="5">
    <source>
        <dbReference type="SAM" id="MobiDB-lite"/>
    </source>
</evidence>
<gene>
    <name evidence="7" type="ORF">PVAP13_5KG226807</name>
</gene>
<dbReference type="InterPro" id="IPR042178">
    <property type="entry name" value="Serpin_sf_1"/>
</dbReference>
<dbReference type="PANTHER" id="PTHR11461:SF209">
    <property type="entry name" value="SERPIN-Z8-RELATED"/>
    <property type="match status" value="1"/>
</dbReference>
<evidence type="ECO:0000256" key="2">
    <source>
        <dbReference type="ARBA" id="ARBA00022690"/>
    </source>
</evidence>
<dbReference type="GO" id="GO:0005615">
    <property type="term" value="C:extracellular space"/>
    <property type="evidence" value="ECO:0007669"/>
    <property type="project" value="InterPro"/>
</dbReference>
<dbReference type="Proteomes" id="UP000823388">
    <property type="component" value="Chromosome 5K"/>
</dbReference>
<protein>
    <recommendedName>
        <fullName evidence="6">Serpin domain-containing protein</fullName>
    </recommendedName>
</protein>
<dbReference type="Pfam" id="PF00079">
    <property type="entry name" value="Serpin"/>
    <property type="match status" value="1"/>
</dbReference>
<feature type="domain" description="Serpin" evidence="6">
    <location>
        <begin position="24"/>
        <end position="137"/>
    </location>
</feature>
<dbReference type="InterPro" id="IPR036186">
    <property type="entry name" value="Serpin_sf"/>
</dbReference>
<dbReference type="InterPro" id="IPR000215">
    <property type="entry name" value="Serpin_fam"/>
</dbReference>
<evidence type="ECO:0000259" key="6">
    <source>
        <dbReference type="Pfam" id="PF00079"/>
    </source>
</evidence>
<dbReference type="AlphaFoldDB" id="A0A8T0SGI3"/>
<reference evidence="7" key="1">
    <citation type="submission" date="2020-05" db="EMBL/GenBank/DDBJ databases">
        <title>WGS assembly of Panicum virgatum.</title>
        <authorList>
            <person name="Lovell J.T."/>
            <person name="Jenkins J."/>
            <person name="Shu S."/>
            <person name="Juenger T.E."/>
            <person name="Schmutz J."/>
        </authorList>
    </citation>
    <scope>NUCLEOTIDE SEQUENCE</scope>
    <source>
        <strain evidence="7">AP13</strain>
    </source>
</reference>
<dbReference type="InterPro" id="IPR023796">
    <property type="entry name" value="Serpin_dom"/>
</dbReference>
<accession>A0A8T0SGI3</accession>
<sequence length="167" mass="17414">MEEADARPSKKARRPGAGSGGLTLFALRLAKQLSEGDSSGDNLVFSPLSIYAALALVAAGAGGETLDEFLALLGAASCDELAEFVRGVAEGALADRSGSAGGPLVAFACGVWHQETLALRPAYRAAAVESYKAEARHRFPREARGSTKADKQMGLEGHEQTHHLNPP</sequence>
<comment type="function">
    <text evidence="4">Probable serine protease inhibitor.</text>
</comment>
<keyword evidence="8" id="KW-1185">Reference proteome</keyword>
<evidence type="ECO:0000256" key="3">
    <source>
        <dbReference type="ARBA" id="ARBA00022900"/>
    </source>
</evidence>
<proteinExistence type="inferred from homology"/>